<proteinExistence type="predicted"/>
<evidence type="ECO:0000256" key="1">
    <source>
        <dbReference type="ARBA" id="ARBA00022980"/>
    </source>
</evidence>
<keyword evidence="2" id="KW-0687">Ribonucleoprotein</keyword>
<evidence type="ECO:0000256" key="2">
    <source>
        <dbReference type="ARBA" id="ARBA00023274"/>
    </source>
</evidence>
<gene>
    <name evidence="4" type="ORF">D3872_16115</name>
</gene>
<dbReference type="AlphaFoldDB" id="A0A418XQJ1"/>
<accession>A0A418XQJ1</accession>
<organism evidence="4 5">
    <name type="scientific">Massilia cavernae</name>
    <dbReference type="NCBI Taxonomy" id="2320864"/>
    <lineage>
        <taxon>Bacteria</taxon>
        <taxon>Pseudomonadati</taxon>
        <taxon>Pseudomonadota</taxon>
        <taxon>Betaproteobacteria</taxon>
        <taxon>Burkholderiales</taxon>
        <taxon>Oxalobacteraceae</taxon>
        <taxon>Telluria group</taxon>
        <taxon>Massilia</taxon>
    </lineage>
</organism>
<dbReference type="GO" id="GO:0005840">
    <property type="term" value="C:ribosome"/>
    <property type="evidence" value="ECO:0007669"/>
    <property type="project" value="UniProtKB-KW"/>
</dbReference>
<sequence length="35" mass="3838">MRTHQRLMDIVDPADKTVDALISMNAHIAAVSVDC</sequence>
<dbReference type="InterPro" id="IPR027486">
    <property type="entry name" value="Ribosomal_uS10_dom"/>
</dbReference>
<evidence type="ECO:0000313" key="5">
    <source>
        <dbReference type="Proteomes" id="UP000284006"/>
    </source>
</evidence>
<name>A0A418XQJ1_9BURK</name>
<dbReference type="InterPro" id="IPR036838">
    <property type="entry name" value="Ribosomal_uS10_dom_sf"/>
</dbReference>
<protein>
    <recommendedName>
        <fullName evidence="3">Small ribosomal subunit protein uS10 domain-containing protein</fullName>
    </recommendedName>
</protein>
<keyword evidence="5" id="KW-1185">Reference proteome</keyword>
<feature type="domain" description="Small ribosomal subunit protein uS10" evidence="3">
    <location>
        <begin position="1"/>
        <end position="33"/>
    </location>
</feature>
<evidence type="ECO:0000313" key="4">
    <source>
        <dbReference type="EMBL" id="RJG14779.1"/>
    </source>
</evidence>
<dbReference type="Proteomes" id="UP000284006">
    <property type="component" value="Unassembled WGS sequence"/>
</dbReference>
<dbReference type="Pfam" id="PF00338">
    <property type="entry name" value="Ribosomal_S10"/>
    <property type="match status" value="1"/>
</dbReference>
<comment type="caution">
    <text evidence="4">The sequence shown here is derived from an EMBL/GenBank/DDBJ whole genome shotgun (WGS) entry which is preliminary data.</text>
</comment>
<dbReference type="EMBL" id="QYUP01000124">
    <property type="protein sequence ID" value="RJG14779.1"/>
    <property type="molecule type" value="Genomic_DNA"/>
</dbReference>
<evidence type="ECO:0000259" key="3">
    <source>
        <dbReference type="Pfam" id="PF00338"/>
    </source>
</evidence>
<reference evidence="4 5" key="1">
    <citation type="submission" date="2018-09" db="EMBL/GenBank/DDBJ databases">
        <authorList>
            <person name="Zhu H."/>
        </authorList>
    </citation>
    <scope>NUCLEOTIDE SEQUENCE [LARGE SCALE GENOMIC DNA]</scope>
    <source>
        <strain evidence="4 5">K1S02-61</strain>
    </source>
</reference>
<keyword evidence="1" id="KW-0689">Ribosomal protein</keyword>
<dbReference type="GO" id="GO:1990904">
    <property type="term" value="C:ribonucleoprotein complex"/>
    <property type="evidence" value="ECO:0007669"/>
    <property type="project" value="UniProtKB-KW"/>
</dbReference>
<dbReference type="Gene3D" id="3.30.70.600">
    <property type="entry name" value="Ribosomal protein S10 domain"/>
    <property type="match status" value="1"/>
</dbReference>